<dbReference type="InterPro" id="IPR009057">
    <property type="entry name" value="Homeodomain-like_sf"/>
</dbReference>
<evidence type="ECO:0000256" key="2">
    <source>
        <dbReference type="SAM" id="Coils"/>
    </source>
</evidence>
<accession>A0AA96VDC7</accession>
<dbReference type="Pfam" id="PF13333">
    <property type="entry name" value="rve_2"/>
    <property type="match status" value="1"/>
</dbReference>
<dbReference type="Proteomes" id="UP001304088">
    <property type="component" value="Chromosome"/>
</dbReference>
<dbReference type="Pfam" id="PF13276">
    <property type="entry name" value="HTH_21"/>
    <property type="match status" value="1"/>
</dbReference>
<dbReference type="InterPro" id="IPR025948">
    <property type="entry name" value="HTH-like_dom"/>
</dbReference>
<evidence type="ECO:0000259" key="3">
    <source>
        <dbReference type="PROSITE" id="PS50994"/>
    </source>
</evidence>
<dbReference type="InterPro" id="IPR048020">
    <property type="entry name" value="Transpos_IS3"/>
</dbReference>
<proteinExistence type="predicted"/>
<dbReference type="RefSeq" id="WP_316715819.1">
    <property type="nucleotide sequence ID" value="NZ_CP118733.1"/>
</dbReference>
<dbReference type="EMBL" id="CP118733">
    <property type="protein sequence ID" value="WNY47632.1"/>
    <property type="molecule type" value="Genomic_DNA"/>
</dbReference>
<comment type="function">
    <text evidence="1">Involved in the transposition of the insertion sequence.</text>
</comment>
<feature type="coiled-coil region" evidence="2">
    <location>
        <begin position="124"/>
        <end position="151"/>
    </location>
</feature>
<dbReference type="KEGG" id="ssuv:PXH68_02675"/>
<dbReference type="InterPro" id="IPR036397">
    <property type="entry name" value="RNaseH_sf"/>
</dbReference>
<dbReference type="PANTHER" id="PTHR46889">
    <property type="entry name" value="TRANSPOSASE INSF FOR INSERTION SEQUENCE IS3B-RELATED"/>
    <property type="match status" value="1"/>
</dbReference>
<dbReference type="GO" id="GO:0015074">
    <property type="term" value="P:DNA integration"/>
    <property type="evidence" value="ECO:0007669"/>
    <property type="project" value="InterPro"/>
</dbReference>
<evidence type="ECO:0000313" key="4">
    <source>
        <dbReference type="EMBL" id="WNY47632.1"/>
    </source>
</evidence>
<dbReference type="SUPFAM" id="SSF46689">
    <property type="entry name" value="Homeodomain-like"/>
    <property type="match status" value="1"/>
</dbReference>
<dbReference type="InterPro" id="IPR012337">
    <property type="entry name" value="RNaseH-like_sf"/>
</dbReference>
<dbReference type="PANTHER" id="PTHR46889:SF4">
    <property type="entry name" value="TRANSPOSASE INSO FOR INSERTION SEQUENCE ELEMENT IS911B-RELATED"/>
    <property type="match status" value="1"/>
</dbReference>
<protein>
    <submittedName>
        <fullName evidence="4">IS3 family transposase</fullName>
    </submittedName>
</protein>
<sequence>MKLSYEDKVQIYELRQNGNSLNSLSKQFGIAQSGIKYMIRLIERYGLSIVKKENNNYYSPELKQEMIDKVLLNKQSALSVSLDYALPNRGTLSNWIAQYKKNGYTIVEKTRGRPPKMGRKSKKTWEEMTELERLQEENERLRTEVAYLKKLRGASFKGRSQRARKTQTVREMVEEGFRLDILLTISQLVPSTYYYHVKQMDKPDKDKDLKAEIQAIYDEHKGNYGYRRIHLELRNRGFSINHKKVQRLMKELGLSARIRRCKKYKSYKGDVGKKAPNLIERAFEGTKPFEKCYTDVTEFALPNCSEKLYLSPVLDGYNSEIIDFTFSRSPNLMQVKSMLEKAFPEETYPNTILHSDQGWQYQHEAYHHFLDSKVIRPSMSRKGTSTDNGMMESFFGILKTEMFYGFEKTFKSLDQLEQAITDYIFYYNNKRIKAKLKGLSPVQYRTKSFH</sequence>
<dbReference type="AlphaFoldDB" id="A0AA96VDC7"/>
<gene>
    <name evidence="4" type="ORF">PXH68_02675</name>
</gene>
<evidence type="ECO:0000256" key="1">
    <source>
        <dbReference type="ARBA" id="ARBA00002286"/>
    </source>
</evidence>
<feature type="domain" description="Integrase catalytic" evidence="3">
    <location>
        <begin position="284"/>
        <end position="449"/>
    </location>
</feature>
<evidence type="ECO:0000313" key="5">
    <source>
        <dbReference type="Proteomes" id="UP001304088"/>
    </source>
</evidence>
<dbReference type="Gene3D" id="3.30.420.10">
    <property type="entry name" value="Ribonuclease H-like superfamily/Ribonuclease H"/>
    <property type="match status" value="1"/>
</dbReference>
<dbReference type="InterPro" id="IPR050900">
    <property type="entry name" value="Transposase_IS3/IS150/IS904"/>
</dbReference>
<dbReference type="PROSITE" id="PS50994">
    <property type="entry name" value="INTEGRASE"/>
    <property type="match status" value="1"/>
</dbReference>
<dbReference type="InterPro" id="IPR001584">
    <property type="entry name" value="Integrase_cat-core"/>
</dbReference>
<dbReference type="GO" id="GO:0003676">
    <property type="term" value="F:nucleic acid binding"/>
    <property type="evidence" value="ECO:0007669"/>
    <property type="project" value="InterPro"/>
</dbReference>
<name>A0AA96VDC7_9STRE</name>
<reference evidence="4 5" key="1">
    <citation type="submission" date="2023-02" db="EMBL/GenBank/DDBJ databases">
        <title>Streptococcus sp. Genome Sequencing and Assembly.</title>
        <authorList>
            <person name="Shore S.M."/>
            <person name="Nicholson T.L."/>
        </authorList>
    </citation>
    <scope>NUCLEOTIDE SEQUENCE [LARGE SCALE GENOMIC DNA]</scope>
    <source>
        <strain evidence="4 5">29896</strain>
    </source>
</reference>
<organism evidence="4 5">
    <name type="scientific">Streptococcus suivaginalis</name>
    <dbReference type="NCBI Taxonomy" id="3028082"/>
    <lineage>
        <taxon>Bacteria</taxon>
        <taxon>Bacillati</taxon>
        <taxon>Bacillota</taxon>
        <taxon>Bacilli</taxon>
        <taxon>Lactobacillales</taxon>
        <taxon>Streptococcaceae</taxon>
        <taxon>Streptococcus</taxon>
    </lineage>
</organism>
<dbReference type="Pfam" id="PF00665">
    <property type="entry name" value="rve"/>
    <property type="match status" value="1"/>
</dbReference>
<keyword evidence="5" id="KW-1185">Reference proteome</keyword>
<dbReference type="SUPFAM" id="SSF53098">
    <property type="entry name" value="Ribonuclease H-like"/>
    <property type="match status" value="1"/>
</dbReference>
<dbReference type="NCBIfam" id="NF033516">
    <property type="entry name" value="transpos_IS3"/>
    <property type="match status" value="1"/>
</dbReference>
<keyword evidence="2" id="KW-0175">Coiled coil</keyword>